<dbReference type="PRINTS" id="PR01270">
    <property type="entry name" value="HDASUPER"/>
</dbReference>
<evidence type="ECO:0000256" key="3">
    <source>
        <dbReference type="ARBA" id="ARBA00020218"/>
    </source>
</evidence>
<dbReference type="PANTHER" id="PTHR10625:SF10">
    <property type="entry name" value="HISTONE DEACETYLASE HDAC1"/>
    <property type="match status" value="1"/>
</dbReference>
<dbReference type="CDD" id="cd09994">
    <property type="entry name" value="HDAC_AcuC_like"/>
    <property type="match status" value="1"/>
</dbReference>
<comment type="pathway">
    <text evidence="1">Ketone degradation; acetoin degradation.</text>
</comment>
<dbReference type="InterPro" id="IPR037138">
    <property type="entry name" value="His_deacetylse_dom_sf"/>
</dbReference>
<dbReference type="InterPro" id="IPR003085">
    <property type="entry name" value="AcuC"/>
</dbReference>
<reference evidence="6 7" key="2">
    <citation type="journal article" date="2012" name="Int. J. Syst. Evol. Microbiol.">
        <title>Magnetococcus marinus gen. nov., sp. nov., a marine, magnetotactic bacterium that represents a novel lineage (Magnetococcaceae fam. nov.; Magnetococcales ord. nov.) at the base of the Alphaproteobacteria.</title>
        <authorList>
            <person name="Bazylinski D.A."/>
            <person name="Williams T.J."/>
            <person name="Lefevre C.T."/>
            <person name="Berg R.J."/>
            <person name="Zhang C.L."/>
            <person name="Bowser S.S."/>
            <person name="Dean A.J."/>
            <person name="Beveridge T.J."/>
        </authorList>
    </citation>
    <scope>NUCLEOTIDE SEQUENCE [LARGE SCALE GENOMIC DNA]</scope>
    <source>
        <strain evidence="7">ATCC BAA-1437 / JCM 17883 / MC-1</strain>
    </source>
</reference>
<evidence type="ECO:0000259" key="5">
    <source>
        <dbReference type="Pfam" id="PF00850"/>
    </source>
</evidence>
<keyword evidence="4" id="KW-0006">Acetoin catabolism</keyword>
<reference evidence="7" key="1">
    <citation type="journal article" date="2009" name="Appl. Environ. Microbiol.">
        <title>Complete genome sequence of the chemolithoautotrophic marine magnetotactic coccus strain MC-1.</title>
        <authorList>
            <person name="Schubbe S."/>
            <person name="Williams T.J."/>
            <person name="Xie G."/>
            <person name="Kiss H.E."/>
            <person name="Brettin T.S."/>
            <person name="Martinez D."/>
            <person name="Ross C.A."/>
            <person name="Schuler D."/>
            <person name="Cox B.L."/>
            <person name="Nealson K.H."/>
            <person name="Bazylinski D.A."/>
        </authorList>
    </citation>
    <scope>NUCLEOTIDE SEQUENCE [LARGE SCALE GENOMIC DNA]</scope>
    <source>
        <strain evidence="7">ATCC BAA-1437 / JCM 17883 / MC-1</strain>
    </source>
</reference>
<gene>
    <name evidence="6" type="ordered locus">Mmc1_2224</name>
</gene>
<proteinExistence type="inferred from homology"/>
<dbReference type="PANTHER" id="PTHR10625">
    <property type="entry name" value="HISTONE DEACETYLASE HDAC1-RELATED"/>
    <property type="match status" value="1"/>
</dbReference>
<feature type="domain" description="Histone deacetylase" evidence="5">
    <location>
        <begin position="27"/>
        <end position="317"/>
    </location>
</feature>
<dbReference type="InterPro" id="IPR000286">
    <property type="entry name" value="HDACs"/>
</dbReference>
<sequence>MVNRMRDATICVYLGEEIAQYGFPDGHPWTTTRMDAFWQEATRQSLSSKVVIADPVMAQPEQLHSFHTPQYVELVKRCSDAGEGFLDHGDTPAFPGIYEAAAYVVGSAVAAAEQIMQQRFRRIFIPIAGLHHAQPDVAGGFCVFNDAAVVVKHLRKQHGIKKIAYVDIDAHHGDGVFYPFEADPHLIFADIHEDGRYLYPWCGSEDETGVGPAYGTKVNIPMAPDASDADFFSAWPRIEALLMEHKPEFIILQCGADSLKNDPLTHLAFSTAAHSHAATRLCHMAETLGHGRVLALGGGGYNLSNVAQGWSAVLRALIEAPIIPAQP</sequence>
<evidence type="ECO:0000313" key="7">
    <source>
        <dbReference type="Proteomes" id="UP000002586"/>
    </source>
</evidence>
<dbReference type="InterPro" id="IPR023696">
    <property type="entry name" value="Ureohydrolase_dom_sf"/>
</dbReference>
<keyword evidence="7" id="KW-1185">Reference proteome</keyword>
<evidence type="ECO:0000256" key="4">
    <source>
        <dbReference type="ARBA" id="ARBA00022627"/>
    </source>
</evidence>
<dbReference type="STRING" id="156889.Mmc1_2224"/>
<dbReference type="Gene3D" id="3.40.800.20">
    <property type="entry name" value="Histone deacetylase domain"/>
    <property type="match status" value="1"/>
</dbReference>
<dbReference type="AlphaFoldDB" id="A0L9T2"/>
<comment type="similarity">
    <text evidence="2">Belongs to the histone deacetylase family.</text>
</comment>
<dbReference type="eggNOG" id="COG0123">
    <property type="taxonomic scope" value="Bacteria"/>
</dbReference>
<evidence type="ECO:0000256" key="2">
    <source>
        <dbReference type="ARBA" id="ARBA00005947"/>
    </source>
</evidence>
<dbReference type="KEGG" id="mgm:Mmc1_2224"/>
<dbReference type="GO" id="GO:0045150">
    <property type="term" value="P:acetoin catabolic process"/>
    <property type="evidence" value="ECO:0007669"/>
    <property type="project" value="UniProtKB-UniPathway"/>
</dbReference>
<dbReference type="SUPFAM" id="SSF52768">
    <property type="entry name" value="Arginase/deacetylase"/>
    <property type="match status" value="1"/>
</dbReference>
<name>A0L9T2_MAGMM</name>
<dbReference type="EMBL" id="CP000471">
    <property type="protein sequence ID" value="ABK44725.1"/>
    <property type="molecule type" value="Genomic_DNA"/>
</dbReference>
<dbReference type="GO" id="GO:0040029">
    <property type="term" value="P:epigenetic regulation of gene expression"/>
    <property type="evidence" value="ECO:0007669"/>
    <property type="project" value="TreeGrafter"/>
</dbReference>
<dbReference type="InterPro" id="IPR023801">
    <property type="entry name" value="His_deacetylse_dom"/>
</dbReference>
<evidence type="ECO:0000256" key="1">
    <source>
        <dbReference type="ARBA" id="ARBA00005101"/>
    </source>
</evidence>
<accession>A0L9T2</accession>
<dbReference type="Proteomes" id="UP000002586">
    <property type="component" value="Chromosome"/>
</dbReference>
<organism evidence="6 7">
    <name type="scientific">Magnetococcus marinus (strain ATCC BAA-1437 / JCM 17883 / MC-1)</name>
    <dbReference type="NCBI Taxonomy" id="156889"/>
    <lineage>
        <taxon>Bacteria</taxon>
        <taxon>Pseudomonadati</taxon>
        <taxon>Pseudomonadota</taxon>
        <taxon>Magnetococcia</taxon>
        <taxon>Magnetococcales</taxon>
        <taxon>Magnetococcaceae</taxon>
        <taxon>Magnetococcus</taxon>
    </lineage>
</organism>
<dbReference type="HOGENOM" id="CLU_007727_8_0_5"/>
<dbReference type="UniPathway" id="UPA00040"/>
<evidence type="ECO:0000313" key="6">
    <source>
        <dbReference type="EMBL" id="ABK44725.1"/>
    </source>
</evidence>
<dbReference type="Pfam" id="PF00850">
    <property type="entry name" value="Hist_deacetyl"/>
    <property type="match status" value="1"/>
</dbReference>
<dbReference type="GO" id="GO:0004407">
    <property type="term" value="F:histone deacetylase activity"/>
    <property type="evidence" value="ECO:0007669"/>
    <property type="project" value="TreeGrafter"/>
</dbReference>
<protein>
    <recommendedName>
        <fullName evidence="3">Acetoin utilization protein AcuC</fullName>
    </recommendedName>
</protein>